<evidence type="ECO:0000259" key="1">
    <source>
        <dbReference type="PROSITE" id="PS51725"/>
    </source>
</evidence>
<evidence type="ECO:0000313" key="3">
    <source>
        <dbReference type="Proteomes" id="UP000012174"/>
    </source>
</evidence>
<keyword evidence="3" id="KW-1185">Reference proteome</keyword>
<dbReference type="Gene3D" id="3.30.70.100">
    <property type="match status" value="2"/>
</dbReference>
<dbReference type="OrthoDB" id="3830579at2759"/>
<keyword evidence="2" id="KW-0503">Monooxygenase</keyword>
<dbReference type="EMBL" id="KB706127">
    <property type="protein sequence ID" value="EMR69139.1"/>
    <property type="molecule type" value="Genomic_DNA"/>
</dbReference>
<dbReference type="SUPFAM" id="SSF54909">
    <property type="entry name" value="Dimeric alpha+beta barrel"/>
    <property type="match status" value="1"/>
</dbReference>
<gene>
    <name evidence="2" type="ORF">UCREL1_3822</name>
</gene>
<organism evidence="2 3">
    <name type="scientific">Eutypa lata (strain UCR-EL1)</name>
    <name type="common">Grapevine dieback disease fungus</name>
    <name type="synonym">Eutypa armeniacae</name>
    <dbReference type="NCBI Taxonomy" id="1287681"/>
    <lineage>
        <taxon>Eukaryota</taxon>
        <taxon>Fungi</taxon>
        <taxon>Dikarya</taxon>
        <taxon>Ascomycota</taxon>
        <taxon>Pezizomycotina</taxon>
        <taxon>Sordariomycetes</taxon>
        <taxon>Xylariomycetidae</taxon>
        <taxon>Xylariales</taxon>
        <taxon>Diatrypaceae</taxon>
        <taxon>Eutypa</taxon>
    </lineage>
</organism>
<dbReference type="GO" id="GO:0004497">
    <property type="term" value="F:monooxygenase activity"/>
    <property type="evidence" value="ECO:0007669"/>
    <property type="project" value="UniProtKB-KW"/>
</dbReference>
<feature type="domain" description="ABM" evidence="1">
    <location>
        <begin position="4"/>
        <end position="94"/>
    </location>
</feature>
<proteinExistence type="predicted"/>
<dbReference type="HOGENOM" id="CLU_081631_2_2_1"/>
<dbReference type="Proteomes" id="UP000012174">
    <property type="component" value="Unassembled WGS sequence"/>
</dbReference>
<dbReference type="KEGG" id="ela:UCREL1_3822"/>
<reference evidence="3" key="1">
    <citation type="journal article" date="2013" name="Genome Announc.">
        <title>Draft genome sequence of the grapevine dieback fungus Eutypa lata UCR-EL1.</title>
        <authorList>
            <person name="Blanco-Ulate B."/>
            <person name="Rolshausen P.E."/>
            <person name="Cantu D."/>
        </authorList>
    </citation>
    <scope>NUCLEOTIDE SEQUENCE [LARGE SCALE GENOMIC DNA]</scope>
    <source>
        <strain evidence="3">UCR-EL1</strain>
    </source>
</reference>
<dbReference type="InterPro" id="IPR007138">
    <property type="entry name" value="ABM_dom"/>
</dbReference>
<keyword evidence="2" id="KW-0560">Oxidoreductase</keyword>
<dbReference type="OMA" id="ATFYFDD"/>
<dbReference type="PROSITE" id="PS51725">
    <property type="entry name" value="ABM"/>
    <property type="match status" value="1"/>
</dbReference>
<dbReference type="InterPro" id="IPR011008">
    <property type="entry name" value="Dimeric_a/b-barrel"/>
</dbReference>
<dbReference type="eggNOG" id="ENOG502SUTN">
    <property type="taxonomic scope" value="Eukaryota"/>
</dbReference>
<accession>M7SRP9</accession>
<dbReference type="AlphaFoldDB" id="M7SRP9"/>
<sequence>MAPVTELCRIFPKEGQEAELEAVLADTSITLLEQPGVEGVYTSATLEKDNPLHLLIVEWDSIDSHKAFESKTDIYKPFVQKLLPVLASPPIVYHTSFSPEHPPVLHNAEGKGGAKSAVAELLHLYFPTGDAFTADQMAATAKNYREFLGHLPGNAAGHTGEAAGGWTVEELEFKGEKVRAFVVAIGWDSLEAHLEYRKTEHFAKHIPLVRGLDGLKGVEVFHVMDAFKWESEGRMTVIWMYEGLV</sequence>
<evidence type="ECO:0000313" key="2">
    <source>
        <dbReference type="EMBL" id="EMR69139.1"/>
    </source>
</evidence>
<protein>
    <submittedName>
        <fullName evidence="2">Putative antibiotic biosynthesis monooxygenase protein</fullName>
    </submittedName>
</protein>
<name>M7SRP9_EUTLA</name>